<evidence type="ECO:0000256" key="7">
    <source>
        <dbReference type="ARBA" id="ARBA00023315"/>
    </source>
</evidence>
<keyword evidence="2 8" id="KW-1003">Cell membrane</keyword>
<keyword evidence="5 8" id="KW-1133">Transmembrane helix</keyword>
<comment type="subcellular location">
    <subcellularLocation>
        <location evidence="1 8">Cell membrane</location>
        <topology evidence="1 8">Multi-pass membrane protein</topology>
    </subcellularLocation>
</comment>
<comment type="pathway">
    <text evidence="8">Protein modification; lipoprotein biosynthesis (N-acyl transfer).</text>
</comment>
<evidence type="ECO:0000256" key="1">
    <source>
        <dbReference type="ARBA" id="ARBA00004651"/>
    </source>
</evidence>
<dbReference type="GO" id="GO:0042158">
    <property type="term" value="P:lipoprotein biosynthetic process"/>
    <property type="evidence" value="ECO:0007669"/>
    <property type="project" value="UniProtKB-UniRule"/>
</dbReference>
<evidence type="ECO:0000256" key="3">
    <source>
        <dbReference type="ARBA" id="ARBA00022679"/>
    </source>
</evidence>
<evidence type="ECO:0000313" key="9">
    <source>
        <dbReference type="EMBL" id="OCL34815.1"/>
    </source>
</evidence>
<protein>
    <recommendedName>
        <fullName evidence="8">Apolipoprotein N-acyltransferase</fullName>
        <shortName evidence="8">ALP N-acyltransferase</shortName>
        <ecNumber evidence="8">2.3.1.269</ecNumber>
    </recommendedName>
</protein>
<dbReference type="GO" id="GO:0005886">
    <property type="term" value="C:plasma membrane"/>
    <property type="evidence" value="ECO:0007669"/>
    <property type="project" value="UniProtKB-SubCell"/>
</dbReference>
<evidence type="ECO:0000256" key="6">
    <source>
        <dbReference type="ARBA" id="ARBA00023136"/>
    </source>
</evidence>
<dbReference type="Gene3D" id="3.60.110.10">
    <property type="entry name" value="Carbon-nitrogen hydrolase"/>
    <property type="match status" value="1"/>
</dbReference>
<name>A0A1C0ANT2_9ACTN</name>
<dbReference type="UniPathway" id="UPA00666"/>
<dbReference type="Pfam" id="PF00795">
    <property type="entry name" value="CN_hydrolase"/>
    <property type="match status" value="1"/>
</dbReference>
<dbReference type="Proteomes" id="UP000093501">
    <property type="component" value="Unassembled WGS sequence"/>
</dbReference>
<dbReference type="AlphaFoldDB" id="A0A1C0ANT2"/>
<dbReference type="InterPro" id="IPR004563">
    <property type="entry name" value="Apolipo_AcylTrfase"/>
</dbReference>
<dbReference type="RefSeq" id="WP_068751497.1">
    <property type="nucleotide sequence ID" value="NZ_LR214441.1"/>
</dbReference>
<sequence length="504" mass="53200">MIDRPPLPTAPSAALAVAAGLLVGAGQAPMGLWPATLAGVALFTWLMSARPARSALGLGYLAGAVMNTLTVSWVSVLGTGVAVALIAFMALWWAVLAWTVSRLTALRAWPLLVPAAWVAMEFASGSVPFGGFPWTRLAYTAIDQPMSGLLPWVGATGVSYLVALVAQLLLVAVTSRPKALPALAGSAAVFAVGGLANLAPLPPASGEVQVAMVQPNVNRAEKGTDSYARSVTNNALSETVFALAEARATDRAPDFVLWPENATDVDPATDADTRRLVELSVRLADAPVFVGALTFPDVPDSRQTSSIWWHPDSGPGDVYHKRNLVPFGEYIPFRDVLLPRLPILRQVGRQSIPGEGPGVVEAPTLTRPDLTVGTLICFELAYDDTAYDLVRSGADLIVSQSNTNTYAGTFEPHQQLVLNRVRAMELRREVAAAALNSTSAVIDARGRVQQITGEFEAASFQVTLPLRDHVTPAVALGPWPSWAASLAALAGLAAALRRRTGRSG</sequence>
<feature type="transmembrane region" description="Helical" evidence="8">
    <location>
        <begin position="149"/>
        <end position="173"/>
    </location>
</feature>
<comment type="function">
    <text evidence="8">Catalyzes the phospholipid dependent N-acylation of the N-terminal cysteine of apolipoprotein, the last step in lipoprotein maturation.</text>
</comment>
<feature type="transmembrane region" description="Helical" evidence="8">
    <location>
        <begin position="31"/>
        <end position="48"/>
    </location>
</feature>
<dbReference type="PANTHER" id="PTHR38686">
    <property type="entry name" value="APOLIPOPROTEIN N-ACYLTRANSFERASE"/>
    <property type="match status" value="1"/>
</dbReference>
<dbReference type="Pfam" id="PF20154">
    <property type="entry name" value="LNT_N"/>
    <property type="match status" value="1"/>
</dbReference>
<gene>
    <name evidence="8" type="primary">lnt</name>
    <name evidence="9" type="ORF">BCR15_03405</name>
</gene>
<reference evidence="10" key="1">
    <citation type="submission" date="2016-07" db="EMBL/GenBank/DDBJ databases">
        <authorList>
            <person name="Florea S."/>
            <person name="Webb J.S."/>
            <person name="Jaromczyk J."/>
            <person name="Schardl C.L."/>
        </authorList>
    </citation>
    <scope>NUCLEOTIDE SEQUENCE [LARGE SCALE GENOMIC DNA]</scope>
    <source>
        <strain evidence="10">IPBSL-7</strain>
    </source>
</reference>
<dbReference type="EMBL" id="MBQD01000020">
    <property type="protein sequence ID" value="OCL34815.1"/>
    <property type="molecule type" value="Genomic_DNA"/>
</dbReference>
<keyword evidence="3 8" id="KW-0808">Transferase</keyword>
<dbReference type="CDD" id="cd07571">
    <property type="entry name" value="ALP_N-acyl_transferase"/>
    <property type="match status" value="1"/>
</dbReference>
<feature type="transmembrane region" description="Helical" evidence="8">
    <location>
        <begin position="180"/>
        <end position="199"/>
    </location>
</feature>
<keyword evidence="4 8" id="KW-0812">Transmembrane</keyword>
<keyword evidence="9" id="KW-0449">Lipoprotein</keyword>
<feature type="transmembrane region" description="Helical" evidence="8">
    <location>
        <begin position="81"/>
        <end position="101"/>
    </location>
</feature>
<organism evidence="9 10">
    <name type="scientific">Tessaracoccus lapidicaptus</name>
    <dbReference type="NCBI Taxonomy" id="1427523"/>
    <lineage>
        <taxon>Bacteria</taxon>
        <taxon>Bacillati</taxon>
        <taxon>Actinomycetota</taxon>
        <taxon>Actinomycetes</taxon>
        <taxon>Propionibacteriales</taxon>
        <taxon>Propionibacteriaceae</taxon>
        <taxon>Tessaracoccus</taxon>
    </lineage>
</organism>
<dbReference type="PROSITE" id="PS50263">
    <property type="entry name" value="CN_HYDROLASE"/>
    <property type="match status" value="1"/>
</dbReference>
<keyword evidence="10" id="KW-1185">Reference proteome</keyword>
<dbReference type="InterPro" id="IPR045378">
    <property type="entry name" value="LNT_N"/>
</dbReference>
<dbReference type="NCBIfam" id="TIGR00546">
    <property type="entry name" value="lnt"/>
    <property type="match status" value="1"/>
</dbReference>
<comment type="catalytic activity">
    <reaction evidence="8">
        <text>N-terminal S-1,2-diacyl-sn-glyceryl-L-cysteinyl-[lipoprotein] + a glycerophospholipid = N-acyl-S-1,2-diacyl-sn-glyceryl-L-cysteinyl-[lipoprotein] + a 2-acyl-sn-glycero-3-phospholipid + H(+)</text>
        <dbReference type="Rhea" id="RHEA:48228"/>
        <dbReference type="Rhea" id="RHEA-COMP:14681"/>
        <dbReference type="Rhea" id="RHEA-COMP:14684"/>
        <dbReference type="ChEBI" id="CHEBI:15378"/>
        <dbReference type="ChEBI" id="CHEBI:136912"/>
        <dbReference type="ChEBI" id="CHEBI:140656"/>
        <dbReference type="ChEBI" id="CHEBI:140657"/>
        <dbReference type="ChEBI" id="CHEBI:140660"/>
        <dbReference type="EC" id="2.3.1.269"/>
    </reaction>
</comment>
<proteinExistence type="inferred from homology"/>
<evidence type="ECO:0000313" key="10">
    <source>
        <dbReference type="Proteomes" id="UP000093501"/>
    </source>
</evidence>
<dbReference type="PANTHER" id="PTHR38686:SF1">
    <property type="entry name" value="APOLIPOPROTEIN N-ACYLTRANSFERASE"/>
    <property type="match status" value="1"/>
</dbReference>
<dbReference type="GO" id="GO:0016410">
    <property type="term" value="F:N-acyltransferase activity"/>
    <property type="evidence" value="ECO:0007669"/>
    <property type="project" value="UniProtKB-UniRule"/>
</dbReference>
<evidence type="ECO:0000256" key="4">
    <source>
        <dbReference type="ARBA" id="ARBA00022692"/>
    </source>
</evidence>
<dbReference type="SUPFAM" id="SSF56317">
    <property type="entry name" value="Carbon-nitrogen hydrolase"/>
    <property type="match status" value="1"/>
</dbReference>
<feature type="transmembrane region" description="Helical" evidence="8">
    <location>
        <begin position="108"/>
        <end position="129"/>
    </location>
</feature>
<keyword evidence="7 8" id="KW-0012">Acyltransferase</keyword>
<evidence type="ECO:0000256" key="8">
    <source>
        <dbReference type="HAMAP-Rule" id="MF_01148"/>
    </source>
</evidence>
<accession>A0A1C0ANT2</accession>
<keyword evidence="6 8" id="KW-0472">Membrane</keyword>
<dbReference type="InterPro" id="IPR036526">
    <property type="entry name" value="C-N_Hydrolase_sf"/>
</dbReference>
<evidence type="ECO:0000256" key="2">
    <source>
        <dbReference type="ARBA" id="ARBA00022475"/>
    </source>
</evidence>
<feature type="transmembrane region" description="Helical" evidence="8">
    <location>
        <begin position="55"/>
        <end position="75"/>
    </location>
</feature>
<dbReference type="EC" id="2.3.1.269" evidence="8"/>
<comment type="caution">
    <text evidence="9">The sequence shown here is derived from an EMBL/GenBank/DDBJ whole genome shotgun (WGS) entry which is preliminary data.</text>
</comment>
<feature type="transmembrane region" description="Helical" evidence="8">
    <location>
        <begin position="7"/>
        <end position="25"/>
    </location>
</feature>
<dbReference type="HAMAP" id="MF_01148">
    <property type="entry name" value="Lnt"/>
    <property type="match status" value="1"/>
</dbReference>
<comment type="similarity">
    <text evidence="8">Belongs to the CN hydrolase family. Apolipoprotein N-acyltransferase subfamily.</text>
</comment>
<evidence type="ECO:0000256" key="5">
    <source>
        <dbReference type="ARBA" id="ARBA00022989"/>
    </source>
</evidence>
<dbReference type="InterPro" id="IPR003010">
    <property type="entry name" value="C-N_Hydrolase"/>
</dbReference>